<dbReference type="RefSeq" id="WP_305004913.1">
    <property type="nucleotide sequence ID" value="NZ_JAUQSY010000002.1"/>
</dbReference>
<feature type="chain" id="PRO_5047178316" description="Outer membrane protein beta-barrel domain-containing protein" evidence="2">
    <location>
        <begin position="23"/>
        <end position="253"/>
    </location>
</feature>
<dbReference type="Proteomes" id="UP001176429">
    <property type="component" value="Unassembled WGS sequence"/>
</dbReference>
<protein>
    <recommendedName>
        <fullName evidence="5">Outer membrane protein beta-barrel domain-containing protein</fullName>
    </recommendedName>
</protein>
<evidence type="ECO:0000256" key="1">
    <source>
        <dbReference type="SAM" id="MobiDB-lite"/>
    </source>
</evidence>
<feature type="region of interest" description="Disordered" evidence="1">
    <location>
        <begin position="24"/>
        <end position="87"/>
    </location>
</feature>
<organism evidence="3 4">
    <name type="scientific">Hymenobacter aranciens</name>
    <dbReference type="NCBI Taxonomy" id="3063996"/>
    <lineage>
        <taxon>Bacteria</taxon>
        <taxon>Pseudomonadati</taxon>
        <taxon>Bacteroidota</taxon>
        <taxon>Cytophagia</taxon>
        <taxon>Cytophagales</taxon>
        <taxon>Hymenobacteraceae</taxon>
        <taxon>Hymenobacter</taxon>
    </lineage>
</organism>
<dbReference type="EMBL" id="JAUQSY010000002">
    <property type="protein sequence ID" value="MDO7873597.1"/>
    <property type="molecule type" value="Genomic_DNA"/>
</dbReference>
<name>A0ABT9B994_9BACT</name>
<feature type="signal peptide" evidence="2">
    <location>
        <begin position="1"/>
        <end position="22"/>
    </location>
</feature>
<evidence type="ECO:0008006" key="5">
    <source>
        <dbReference type="Google" id="ProtNLM"/>
    </source>
</evidence>
<keyword evidence="4" id="KW-1185">Reference proteome</keyword>
<accession>A0ABT9B994</accession>
<feature type="compositionally biased region" description="Pro residues" evidence="1">
    <location>
        <begin position="33"/>
        <end position="63"/>
    </location>
</feature>
<reference evidence="3" key="1">
    <citation type="submission" date="2023-07" db="EMBL/GenBank/DDBJ databases">
        <authorList>
            <person name="Kim M.K."/>
        </authorList>
    </citation>
    <scope>NUCLEOTIDE SEQUENCE</scope>
    <source>
        <strain evidence="3">ASUV-10-1</strain>
    </source>
</reference>
<evidence type="ECO:0000313" key="3">
    <source>
        <dbReference type="EMBL" id="MDO7873597.1"/>
    </source>
</evidence>
<keyword evidence="2" id="KW-0732">Signal</keyword>
<proteinExistence type="predicted"/>
<gene>
    <name evidence="3" type="ORF">Q5H93_02550</name>
</gene>
<sequence>MKNQLFALLTTAALLTAGTALAQDKPTLNTAPPGSPPPVPRPPVEPTPAVPAPVEPAPTPAPQPTSSSPSGLELPSDRDVKQAGGSSGNQEVMRKLFIYSGFGLGYSSYAGYSQFNASISPALGYRVTDKFAIGPGLSYTYNNYGSDDPGTANLSFSNFGVKAFAQYIVYQEFLAHAEYEVTRAELPTFDANGYYIGKTQRNFSTPLLGIGYRSQLGERAAVDILGLYNFNSGINSIYSNPVIRINFLFNLGR</sequence>
<evidence type="ECO:0000256" key="2">
    <source>
        <dbReference type="SAM" id="SignalP"/>
    </source>
</evidence>
<evidence type="ECO:0000313" key="4">
    <source>
        <dbReference type="Proteomes" id="UP001176429"/>
    </source>
</evidence>
<comment type="caution">
    <text evidence="3">The sequence shown here is derived from an EMBL/GenBank/DDBJ whole genome shotgun (WGS) entry which is preliminary data.</text>
</comment>